<dbReference type="Gene3D" id="2.40.70.10">
    <property type="entry name" value="Acid Proteases"/>
    <property type="match status" value="1"/>
</dbReference>
<dbReference type="InterPro" id="IPR021109">
    <property type="entry name" value="Peptidase_aspartic_dom_sf"/>
</dbReference>
<evidence type="ECO:0000313" key="1">
    <source>
        <dbReference type="EMBL" id="GEU38337.1"/>
    </source>
</evidence>
<proteinExistence type="predicted"/>
<dbReference type="PANTHER" id="PTHR33067:SF35">
    <property type="entry name" value="ASPARTIC PEPTIDASE DDI1-TYPE DOMAIN-CONTAINING PROTEIN"/>
    <property type="match status" value="1"/>
</dbReference>
<dbReference type="AlphaFoldDB" id="A0A6L2JP21"/>
<sequence>MVHSHWMKCEEPNQEKAQRIEEFVLFPLAPTEGYGEAIVILKILAENFEIKKNLLQLVQANKFHGRETDNSHTHIRNFKRMTATLKYRDVPNDAIKLMLFPYSLEDRARICEDWDRFKEFLRACPHHGFSELTQIDTFYNGLTEQDQDSLNAASGGNLLNKTTREALQIIENKSRVCYSRSKSNVSRVNTNSRDVVSKTDDKIDKLADQISNLVEIVNKQVIAPAKVVKKTCVTCGGAHAYYECIATDSNPSSVCVATGSYNQVSSPNRASHQIPPPGFASVQINPNRFNQAKVSLNENCSAMLLKKLPEKLGDPGMFLIPCDFLGMEVCHTLADLGASINLMPLSIWKKLSLPELTPTRMTLELADRSITHPKGVAEDVFVMVVKFHFPTDFIGVDFEANLRVPLILGRSFLRTIHALIDVYERKLPSGVDVIDIACEDFVQDVLDFQYNPKSSNPTLVYDDLISESDACRVPIVKSSSLILTSFGESDFFLEEIEDFLNDDSIPIENSGFDLEGDILLVENLLNEEPCQLPPMDLKVAEESKDKSSIEEPPELKLKELPYHLEYAFLEDLNKLPVIIAKNLKVDEREALINFLKSHKWVISWKISDIKGIHSRFCTHKILMEDDYKPAVQSQRRVNPKIHDVIKKEFICNAPLRKEDITS</sequence>
<keyword evidence="1" id="KW-0808">Transferase</keyword>
<protein>
    <submittedName>
        <fullName evidence="1">Reverse transcriptase domain-containing protein</fullName>
    </submittedName>
</protein>
<dbReference type="CDD" id="cd00303">
    <property type="entry name" value="retropepsin_like"/>
    <property type="match status" value="1"/>
</dbReference>
<dbReference type="GO" id="GO:0003964">
    <property type="term" value="F:RNA-directed DNA polymerase activity"/>
    <property type="evidence" value="ECO:0007669"/>
    <property type="project" value="UniProtKB-KW"/>
</dbReference>
<organism evidence="1">
    <name type="scientific">Tanacetum cinerariifolium</name>
    <name type="common">Dalmatian daisy</name>
    <name type="synonym">Chrysanthemum cinerariifolium</name>
    <dbReference type="NCBI Taxonomy" id="118510"/>
    <lineage>
        <taxon>Eukaryota</taxon>
        <taxon>Viridiplantae</taxon>
        <taxon>Streptophyta</taxon>
        <taxon>Embryophyta</taxon>
        <taxon>Tracheophyta</taxon>
        <taxon>Spermatophyta</taxon>
        <taxon>Magnoliopsida</taxon>
        <taxon>eudicotyledons</taxon>
        <taxon>Gunneridae</taxon>
        <taxon>Pentapetalae</taxon>
        <taxon>asterids</taxon>
        <taxon>campanulids</taxon>
        <taxon>Asterales</taxon>
        <taxon>Asteraceae</taxon>
        <taxon>Asteroideae</taxon>
        <taxon>Anthemideae</taxon>
        <taxon>Anthemidinae</taxon>
        <taxon>Tanacetum</taxon>
    </lineage>
</organism>
<gene>
    <name evidence="1" type="ORF">Tci_010315</name>
</gene>
<dbReference type="EMBL" id="BKCJ010001040">
    <property type="protein sequence ID" value="GEU38337.1"/>
    <property type="molecule type" value="Genomic_DNA"/>
</dbReference>
<reference evidence="1" key="1">
    <citation type="journal article" date="2019" name="Sci. Rep.">
        <title>Draft genome of Tanacetum cinerariifolium, the natural source of mosquito coil.</title>
        <authorList>
            <person name="Yamashiro T."/>
            <person name="Shiraishi A."/>
            <person name="Satake H."/>
            <person name="Nakayama K."/>
        </authorList>
    </citation>
    <scope>NUCLEOTIDE SEQUENCE</scope>
</reference>
<accession>A0A6L2JP21</accession>
<dbReference type="PANTHER" id="PTHR33067">
    <property type="entry name" value="RNA-DIRECTED DNA POLYMERASE-RELATED"/>
    <property type="match status" value="1"/>
</dbReference>
<name>A0A6L2JP21_TANCI</name>
<keyword evidence="1" id="KW-0695">RNA-directed DNA polymerase</keyword>
<keyword evidence="1" id="KW-0548">Nucleotidyltransferase</keyword>
<comment type="caution">
    <text evidence="1">The sequence shown here is derived from an EMBL/GenBank/DDBJ whole genome shotgun (WGS) entry which is preliminary data.</text>
</comment>